<dbReference type="RefSeq" id="WP_075198653.1">
    <property type="nucleotide sequence ID" value="NZ_CP187984.1"/>
</dbReference>
<gene>
    <name evidence="3" type="ORF">BS411_12415</name>
</gene>
<dbReference type="Pfam" id="PF00132">
    <property type="entry name" value="Hexapep"/>
    <property type="match status" value="1"/>
</dbReference>
<dbReference type="OrthoDB" id="9803036at2"/>
<dbReference type="PANTHER" id="PTHR13061">
    <property type="entry name" value="DYNACTIN SUBUNIT P25"/>
    <property type="match status" value="1"/>
</dbReference>
<protein>
    <recommendedName>
        <fullName evidence="2">Protein YrdA</fullName>
    </recommendedName>
</protein>
<evidence type="ECO:0000256" key="2">
    <source>
        <dbReference type="ARBA" id="ARBA00070067"/>
    </source>
</evidence>
<evidence type="ECO:0000313" key="3">
    <source>
        <dbReference type="EMBL" id="PUX21676.1"/>
    </source>
</evidence>
<name>A0A2T7B4G1_9ENTR</name>
<dbReference type="InterPro" id="IPR001451">
    <property type="entry name" value="Hexapep"/>
</dbReference>
<dbReference type="InterPro" id="IPR011004">
    <property type="entry name" value="Trimer_LpxA-like_sf"/>
</dbReference>
<sequence length="185" mass="20103">MSSSVLRPYKNTFPGTGQRVMVDSSSVVIGDVRLADDVGVWPLVVIRGDVNYVAVGARTNIQDGSVLHVTHKSSYNPEGNPLIIGEDVTVGHKVMLHGCTIGNRVLVGMGSIVLDGAIIEDDVMIGAGSLVPQNKRLESGYLYLGSPVKQIRPLKDAEREGLRYSANNYVKWKDEYLAQESHTQP</sequence>
<accession>A0A2T7B4G1</accession>
<evidence type="ECO:0000256" key="1">
    <source>
        <dbReference type="ARBA" id="ARBA00023595"/>
    </source>
</evidence>
<dbReference type="Gene3D" id="2.160.10.10">
    <property type="entry name" value="Hexapeptide repeat proteins"/>
    <property type="match status" value="1"/>
</dbReference>
<comment type="caution">
    <text evidence="3">The sequence shown here is derived from an EMBL/GenBank/DDBJ whole genome shotgun (WGS) entry which is preliminary data.</text>
</comment>
<proteinExistence type="inferred from homology"/>
<dbReference type="InterPro" id="IPR050484">
    <property type="entry name" value="Transf_Hexapept/Carb_Anhydrase"/>
</dbReference>
<dbReference type="CDD" id="cd04645">
    <property type="entry name" value="LbH_gamma_CA_like"/>
    <property type="match status" value="1"/>
</dbReference>
<dbReference type="AlphaFoldDB" id="A0A2T7B4G1"/>
<dbReference type="InterPro" id="IPR047324">
    <property type="entry name" value="LbH_gamma_CA-like"/>
</dbReference>
<dbReference type="SUPFAM" id="SSF51161">
    <property type="entry name" value="Trimeric LpxA-like enzymes"/>
    <property type="match status" value="1"/>
</dbReference>
<dbReference type="FunFam" id="2.160.10.10:FF:000019">
    <property type="entry name" value="YRDA protein yrdA"/>
    <property type="match status" value="1"/>
</dbReference>
<reference evidence="3" key="1">
    <citation type="submission" date="2016-12" db="EMBL/GenBank/DDBJ databases">
        <title>Analysis of the Molecular Diversity Among Cronobacter Species Isolated from Filth Flies Using a Pan Genomic DNA Microarray.</title>
        <authorList>
            <person name="Pava-Ripoll M."/>
            <person name="Tall B."/>
            <person name="Farber J."/>
            <person name="Fanning S."/>
            <person name="Lehner A."/>
            <person name="Stephan R."/>
            <person name="Pagotto F."/>
            <person name="Iverson C."/>
            <person name="Ziobro G."/>
            <person name="Miller A."/>
            <person name="Pearson R."/>
            <person name="Yan Q."/>
            <person name="Kim M."/>
            <person name="Jeong S."/>
            <person name="Park J."/>
            <person name="Jun S."/>
            <person name="Choi H."/>
            <person name="Chung T."/>
            <person name="Yoo Y."/>
            <person name="Park E."/>
            <person name="Hwang S."/>
            <person name="Lee B."/>
            <person name="Sathyamoorthy V."/>
            <person name="Carter L."/>
            <person name="Mammel M."/>
            <person name="Jackson S."/>
            <person name="Kothary M."/>
            <person name="Patel I."/>
            <person name="Grim C."/>
            <person name="Gopinath G."/>
            <person name="Gangiredla J."/>
            <person name="Chase H."/>
        </authorList>
    </citation>
    <scope>NUCLEOTIDE SEQUENCE [LARGE SCALE GENOMIC DNA]</scope>
    <source>
        <strain evidence="3">MOD1-Sh41s</strain>
    </source>
</reference>
<dbReference type="EMBL" id="MSAG01000019">
    <property type="protein sequence ID" value="PUX21676.1"/>
    <property type="molecule type" value="Genomic_DNA"/>
</dbReference>
<dbReference type="PANTHER" id="PTHR13061:SF56">
    <property type="entry name" value="PROTEIN YRDA"/>
    <property type="match status" value="1"/>
</dbReference>
<comment type="similarity">
    <text evidence="1">Belongs to the gamma-class carbonic anhydrase family.</text>
</comment>
<organism evidence="3">
    <name type="scientific">Cronobacter turicensis</name>
    <dbReference type="NCBI Taxonomy" id="413502"/>
    <lineage>
        <taxon>Bacteria</taxon>
        <taxon>Pseudomonadati</taxon>
        <taxon>Pseudomonadota</taxon>
        <taxon>Gammaproteobacteria</taxon>
        <taxon>Enterobacterales</taxon>
        <taxon>Enterobacteriaceae</taxon>
        <taxon>Cronobacter</taxon>
    </lineage>
</organism>